<dbReference type="Gene3D" id="3.40.50.300">
    <property type="entry name" value="P-loop containing nucleotide triphosphate hydrolases"/>
    <property type="match status" value="4"/>
</dbReference>
<dbReference type="PANTHER" id="PTHR11070">
    <property type="entry name" value="UVRD / RECB / PCRA DNA HELICASE FAMILY MEMBER"/>
    <property type="match status" value="1"/>
</dbReference>
<dbReference type="Pfam" id="PF00580">
    <property type="entry name" value="UvrD-helicase"/>
    <property type="match status" value="2"/>
</dbReference>
<evidence type="ECO:0000256" key="5">
    <source>
        <dbReference type="ARBA" id="ARBA00023235"/>
    </source>
</evidence>
<dbReference type="InterPro" id="IPR000212">
    <property type="entry name" value="DNA_helicase_UvrD/REP"/>
</dbReference>
<evidence type="ECO:0000256" key="9">
    <source>
        <dbReference type="ARBA" id="ARBA00048988"/>
    </source>
</evidence>
<dbReference type="InterPro" id="IPR027785">
    <property type="entry name" value="UvrD-like_helicase_C"/>
</dbReference>
<dbReference type="SUPFAM" id="SSF52540">
    <property type="entry name" value="P-loop containing nucleoside triphosphate hydrolases"/>
    <property type="match status" value="1"/>
</dbReference>
<dbReference type="GO" id="GO:0000725">
    <property type="term" value="P:recombinational repair"/>
    <property type="evidence" value="ECO:0007669"/>
    <property type="project" value="TreeGrafter"/>
</dbReference>
<feature type="domain" description="UvrD-like helicase C-terminal" evidence="12">
    <location>
        <begin position="292"/>
        <end position="548"/>
    </location>
</feature>
<feature type="domain" description="UvrD-like helicase ATP-binding" evidence="11">
    <location>
        <begin position="13"/>
        <end position="291"/>
    </location>
</feature>
<evidence type="ECO:0000256" key="6">
    <source>
        <dbReference type="ARBA" id="ARBA00034617"/>
    </source>
</evidence>
<evidence type="ECO:0000256" key="2">
    <source>
        <dbReference type="ARBA" id="ARBA00022801"/>
    </source>
</evidence>
<dbReference type="EC" id="5.6.2.4" evidence="7"/>
<dbReference type="InterPro" id="IPR014016">
    <property type="entry name" value="UvrD-like_ATP-bd"/>
</dbReference>
<evidence type="ECO:0000256" key="10">
    <source>
        <dbReference type="PROSITE-ProRule" id="PRU00560"/>
    </source>
</evidence>
<dbReference type="PANTHER" id="PTHR11070:SF2">
    <property type="entry name" value="ATP-DEPENDENT DNA HELICASE SRS2"/>
    <property type="match status" value="1"/>
</dbReference>
<gene>
    <name evidence="13" type="ORF">SAMN06265173_1555</name>
</gene>
<evidence type="ECO:0000256" key="7">
    <source>
        <dbReference type="ARBA" id="ARBA00034808"/>
    </source>
</evidence>
<dbReference type="EMBL" id="FXTO01000055">
    <property type="protein sequence ID" value="SMO99471.1"/>
    <property type="molecule type" value="Genomic_DNA"/>
</dbReference>
<dbReference type="Pfam" id="PF13538">
    <property type="entry name" value="UvrD_C_2"/>
    <property type="match status" value="1"/>
</dbReference>
<dbReference type="GO" id="GO:0043138">
    <property type="term" value="F:3'-5' DNA helicase activity"/>
    <property type="evidence" value="ECO:0007669"/>
    <property type="project" value="UniProtKB-EC"/>
</dbReference>
<evidence type="ECO:0000313" key="13">
    <source>
        <dbReference type="EMBL" id="SMO99471.1"/>
    </source>
</evidence>
<dbReference type="GO" id="GO:0003677">
    <property type="term" value="F:DNA binding"/>
    <property type="evidence" value="ECO:0007669"/>
    <property type="project" value="InterPro"/>
</dbReference>
<keyword evidence="5" id="KW-0413">Isomerase</keyword>
<keyword evidence="14" id="KW-1185">Reference proteome</keyword>
<evidence type="ECO:0000256" key="4">
    <source>
        <dbReference type="ARBA" id="ARBA00022840"/>
    </source>
</evidence>
<keyword evidence="3 10" id="KW-0347">Helicase</keyword>
<keyword evidence="4 10" id="KW-0067">ATP-binding</keyword>
<dbReference type="InterPro" id="IPR027417">
    <property type="entry name" value="P-loop_NTPase"/>
</dbReference>
<evidence type="ECO:0000256" key="3">
    <source>
        <dbReference type="ARBA" id="ARBA00022806"/>
    </source>
</evidence>
<evidence type="ECO:0000256" key="1">
    <source>
        <dbReference type="ARBA" id="ARBA00022741"/>
    </source>
</evidence>
<evidence type="ECO:0000259" key="11">
    <source>
        <dbReference type="PROSITE" id="PS51198"/>
    </source>
</evidence>
<dbReference type="InterPro" id="IPR014017">
    <property type="entry name" value="DNA_helicase_UvrD-like_C"/>
</dbReference>
<dbReference type="GO" id="GO:0016887">
    <property type="term" value="F:ATP hydrolysis activity"/>
    <property type="evidence" value="ECO:0007669"/>
    <property type="project" value="RHEA"/>
</dbReference>
<evidence type="ECO:0000313" key="14">
    <source>
        <dbReference type="Proteomes" id="UP000316030"/>
    </source>
</evidence>
<dbReference type="AlphaFoldDB" id="A0A521FVA9"/>
<comment type="catalytic activity">
    <reaction evidence="9">
        <text>ATP + H2O = ADP + phosphate + H(+)</text>
        <dbReference type="Rhea" id="RHEA:13065"/>
        <dbReference type="ChEBI" id="CHEBI:15377"/>
        <dbReference type="ChEBI" id="CHEBI:15378"/>
        <dbReference type="ChEBI" id="CHEBI:30616"/>
        <dbReference type="ChEBI" id="CHEBI:43474"/>
        <dbReference type="ChEBI" id="CHEBI:456216"/>
        <dbReference type="EC" id="5.6.2.4"/>
    </reaction>
</comment>
<dbReference type="OrthoDB" id="5461146at2"/>
<accession>A0A521FVA9</accession>
<organism evidence="13 14">
    <name type="scientific">Thalassovita litoralis</name>
    <dbReference type="NCBI Taxonomy" id="1010611"/>
    <lineage>
        <taxon>Bacteria</taxon>
        <taxon>Pseudomonadati</taxon>
        <taxon>Pseudomonadota</taxon>
        <taxon>Alphaproteobacteria</taxon>
        <taxon>Rhodobacterales</taxon>
        <taxon>Roseobacteraceae</taxon>
        <taxon>Thalassovita</taxon>
    </lineage>
</organism>
<proteinExistence type="predicted"/>
<dbReference type="RefSeq" id="WP_142495068.1">
    <property type="nucleotide sequence ID" value="NZ_FXTO01000055.1"/>
</dbReference>
<comment type="catalytic activity">
    <reaction evidence="6">
        <text>Couples ATP hydrolysis with the unwinding of duplex DNA by translocating in the 3'-5' direction.</text>
        <dbReference type="EC" id="5.6.2.4"/>
    </reaction>
</comment>
<evidence type="ECO:0000259" key="12">
    <source>
        <dbReference type="PROSITE" id="PS51217"/>
    </source>
</evidence>
<keyword evidence="1 10" id="KW-0547">Nucleotide-binding</keyword>
<protein>
    <recommendedName>
        <fullName evidence="7">DNA 3'-5' helicase</fullName>
        <ecNumber evidence="7">5.6.2.4</ecNumber>
    </recommendedName>
    <alternativeName>
        <fullName evidence="8">DNA 3'-5' helicase II</fullName>
    </alternativeName>
</protein>
<evidence type="ECO:0000256" key="8">
    <source>
        <dbReference type="ARBA" id="ARBA00034923"/>
    </source>
</evidence>
<dbReference type="GO" id="GO:0005524">
    <property type="term" value="F:ATP binding"/>
    <property type="evidence" value="ECO:0007669"/>
    <property type="project" value="UniProtKB-UniRule"/>
</dbReference>
<dbReference type="CDD" id="cd17932">
    <property type="entry name" value="DEXQc_UvrD"/>
    <property type="match status" value="1"/>
</dbReference>
<dbReference type="Proteomes" id="UP000316030">
    <property type="component" value="Unassembled WGS sequence"/>
</dbReference>
<reference evidence="13 14" key="1">
    <citation type="submission" date="2017-05" db="EMBL/GenBank/DDBJ databases">
        <authorList>
            <person name="Varghese N."/>
            <person name="Submissions S."/>
        </authorList>
    </citation>
    <scope>NUCLEOTIDE SEQUENCE [LARGE SCALE GENOMIC DNA]</scope>
    <source>
        <strain evidence="13 14">DSM 29506</strain>
    </source>
</reference>
<keyword evidence="2 10" id="KW-0378">Hydrolase</keyword>
<feature type="binding site" evidence="10">
    <location>
        <begin position="34"/>
        <end position="41"/>
    </location>
    <ligand>
        <name>ATP</name>
        <dbReference type="ChEBI" id="CHEBI:30616"/>
    </ligand>
</feature>
<sequence length="617" mass="69370">MFVKPEDWKPTPGIAIEGTALEVVKSTSSLSVLAGPGAGKTELLAQRATYLLNTGLCPNPKRILAVAFKADAARNLQERVGLRCDAQEARRFESLTLHAFAKRILDQFREALPEPLRPSPDYKIIFPNRDFWAEFQAEQVGDHPDIHAFNPTQFGTLVQGGVPDFNAVELTARDRLRHLWWKTALAHKPSQISFDMMMLLAMHIVQTQPLVQKAIAGTYTYVFLDEFQDVTRQQYDLIRRIFKETPSVLTAVGDTNQAIMGWAGALPDIFSTFGEDFGAENRKLLFNYRSNSKIVALINDLSGLLTDEPPVPTESARKDDPPPDALEGWVFKTRDAEGAGISNFIKASLEENPELRPHDFVILTRLYANQLEDRLLLHFVSSGIRLRNEARQIGPLAIQDIVKDPVFLFLTALLKMAYGVRDGSPFQVCRDTIASVEGLDLSTDRGAARSLRLVQDLVDFTIKVTKEKTPADFDIAQLISVALPDDRRERLTRVYADYRNRAYLEAVIEACAAFYNESADGAPDWRTLIGNLEGRDAVKIMTIHKSKGLEYHTVIFVEFNDDAFWKNADDVNVFFVALSRARERVRFTLALDSKGFANVERFLTKLQESGVNFKEVV</sequence>
<dbReference type="PROSITE" id="PS51198">
    <property type="entry name" value="UVRD_HELICASE_ATP_BIND"/>
    <property type="match status" value="1"/>
</dbReference>
<name>A0A521FVA9_9RHOB</name>
<dbReference type="PROSITE" id="PS51217">
    <property type="entry name" value="UVRD_HELICASE_CTER"/>
    <property type="match status" value="1"/>
</dbReference>